<keyword evidence="3" id="KW-0689">Ribosomal protein</keyword>
<feature type="non-terminal residue" evidence="1">
    <location>
        <position position="102"/>
    </location>
</feature>
<dbReference type="GO" id="GO:0005840">
    <property type="term" value="C:ribosome"/>
    <property type="evidence" value="ECO:0007669"/>
    <property type="project" value="UniProtKB-KW"/>
</dbReference>
<evidence type="ECO:0000313" key="3">
    <source>
        <dbReference type="EMBL" id="CAL4797333.1"/>
    </source>
</evidence>
<dbReference type="AlphaFoldDB" id="A0A9P1DI50"/>
<reference evidence="2" key="2">
    <citation type="submission" date="2024-04" db="EMBL/GenBank/DDBJ databases">
        <authorList>
            <person name="Chen Y."/>
            <person name="Shah S."/>
            <person name="Dougan E. K."/>
            <person name="Thang M."/>
            <person name="Chan C."/>
        </authorList>
    </citation>
    <scope>NUCLEOTIDE SEQUENCE [LARGE SCALE GENOMIC DNA]</scope>
</reference>
<feature type="non-terminal residue" evidence="1">
    <location>
        <position position="1"/>
    </location>
</feature>
<dbReference type="Proteomes" id="UP001152797">
    <property type="component" value="Unassembled WGS sequence"/>
</dbReference>
<organism evidence="1">
    <name type="scientific">Cladocopium goreaui</name>
    <dbReference type="NCBI Taxonomy" id="2562237"/>
    <lineage>
        <taxon>Eukaryota</taxon>
        <taxon>Sar</taxon>
        <taxon>Alveolata</taxon>
        <taxon>Dinophyceae</taxon>
        <taxon>Suessiales</taxon>
        <taxon>Symbiodiniaceae</taxon>
        <taxon>Cladocopium</taxon>
    </lineage>
</organism>
<protein>
    <submittedName>
        <fullName evidence="3">Ribosomal protein L15</fullName>
    </submittedName>
</protein>
<name>A0A9P1DI50_9DINO</name>
<keyword evidence="4" id="KW-1185">Reference proteome</keyword>
<reference evidence="1" key="1">
    <citation type="submission" date="2022-10" db="EMBL/GenBank/DDBJ databases">
        <authorList>
            <person name="Chen Y."/>
            <person name="Dougan E. K."/>
            <person name="Chan C."/>
            <person name="Rhodes N."/>
            <person name="Thang M."/>
        </authorList>
    </citation>
    <scope>NUCLEOTIDE SEQUENCE</scope>
</reference>
<comment type="caution">
    <text evidence="1">The sequence shown here is derived from an EMBL/GenBank/DDBJ whole genome shotgun (WGS) entry which is preliminary data.</text>
</comment>
<evidence type="ECO:0000313" key="2">
    <source>
        <dbReference type="EMBL" id="CAL1163396.1"/>
    </source>
</evidence>
<accession>A0A9P1DI50</accession>
<evidence type="ECO:0000313" key="1">
    <source>
        <dbReference type="EMBL" id="CAI4010021.1"/>
    </source>
</evidence>
<proteinExistence type="predicted"/>
<keyword evidence="3" id="KW-0687">Ribonucleoprotein</keyword>
<evidence type="ECO:0000313" key="4">
    <source>
        <dbReference type="Proteomes" id="UP001152797"/>
    </source>
</evidence>
<dbReference type="EMBL" id="CAMXCT010004701">
    <property type="protein sequence ID" value="CAI4010021.1"/>
    <property type="molecule type" value="Genomic_DNA"/>
</dbReference>
<gene>
    <name evidence="1" type="ORF">C1SCF055_LOCUS35338</name>
</gene>
<sequence>PLEALEQSFRDILAQSAKPELARFMSQKLQAIWGIAPLLHEMGPNFADTCHRALLTSSRPEPLISGVLLRASLQLLKAGIRPSSGAMVRSLALRAKLACGAG</sequence>
<dbReference type="EMBL" id="CAMXCT020004701">
    <property type="protein sequence ID" value="CAL1163396.1"/>
    <property type="molecule type" value="Genomic_DNA"/>
</dbReference>
<dbReference type="EMBL" id="CAMXCT030004701">
    <property type="protein sequence ID" value="CAL4797333.1"/>
    <property type="molecule type" value="Genomic_DNA"/>
</dbReference>